<evidence type="ECO:0000313" key="10">
    <source>
        <dbReference type="EMBL" id="KAK3082777.1"/>
    </source>
</evidence>
<evidence type="ECO:0000313" key="11">
    <source>
        <dbReference type="Proteomes" id="UP001186944"/>
    </source>
</evidence>
<keyword evidence="5 9" id="KW-0560">Oxidoreductase</keyword>
<dbReference type="Gene3D" id="1.10.630.10">
    <property type="entry name" value="Cytochrome P450"/>
    <property type="match status" value="1"/>
</dbReference>
<dbReference type="PRINTS" id="PR00385">
    <property type="entry name" value="P450"/>
</dbReference>
<keyword evidence="11" id="KW-1185">Reference proteome</keyword>
<keyword evidence="6 8" id="KW-0408">Iron</keyword>
<organism evidence="10 11">
    <name type="scientific">Pinctada imbricata</name>
    <name type="common">Atlantic pearl-oyster</name>
    <name type="synonym">Pinctada martensii</name>
    <dbReference type="NCBI Taxonomy" id="66713"/>
    <lineage>
        <taxon>Eukaryota</taxon>
        <taxon>Metazoa</taxon>
        <taxon>Spiralia</taxon>
        <taxon>Lophotrochozoa</taxon>
        <taxon>Mollusca</taxon>
        <taxon>Bivalvia</taxon>
        <taxon>Autobranchia</taxon>
        <taxon>Pteriomorphia</taxon>
        <taxon>Pterioida</taxon>
        <taxon>Pterioidea</taxon>
        <taxon>Pteriidae</taxon>
        <taxon>Pinctada</taxon>
    </lineage>
</organism>
<evidence type="ECO:0000256" key="6">
    <source>
        <dbReference type="ARBA" id="ARBA00023004"/>
    </source>
</evidence>
<evidence type="ECO:0000256" key="8">
    <source>
        <dbReference type="PIRSR" id="PIRSR602401-1"/>
    </source>
</evidence>
<evidence type="ECO:0000256" key="9">
    <source>
        <dbReference type="RuleBase" id="RU000461"/>
    </source>
</evidence>
<evidence type="ECO:0000256" key="3">
    <source>
        <dbReference type="ARBA" id="ARBA00022617"/>
    </source>
</evidence>
<dbReference type="GO" id="GO:0016705">
    <property type="term" value="F:oxidoreductase activity, acting on paired donors, with incorporation or reduction of molecular oxygen"/>
    <property type="evidence" value="ECO:0007669"/>
    <property type="project" value="InterPro"/>
</dbReference>
<comment type="cofactor">
    <cofactor evidence="1 8">
        <name>heme</name>
        <dbReference type="ChEBI" id="CHEBI:30413"/>
    </cofactor>
</comment>
<dbReference type="PANTHER" id="PTHR24279:SF120">
    <property type="entry name" value="CYTOCHROME P450"/>
    <property type="match status" value="1"/>
</dbReference>
<reference evidence="10" key="1">
    <citation type="submission" date="2019-08" db="EMBL/GenBank/DDBJ databases">
        <title>The improved chromosome-level genome for the pearl oyster Pinctada fucata martensii using PacBio sequencing and Hi-C.</title>
        <authorList>
            <person name="Zheng Z."/>
        </authorList>
    </citation>
    <scope>NUCLEOTIDE SEQUENCE</scope>
    <source>
        <strain evidence="10">ZZ-2019</strain>
        <tissue evidence="10">Adductor muscle</tissue>
    </source>
</reference>
<dbReference type="PANTHER" id="PTHR24279">
    <property type="entry name" value="CYTOCHROME P450"/>
    <property type="match status" value="1"/>
</dbReference>
<dbReference type="AlphaFoldDB" id="A0AA88XTR9"/>
<evidence type="ECO:0000256" key="7">
    <source>
        <dbReference type="ARBA" id="ARBA00023033"/>
    </source>
</evidence>
<dbReference type="InterPro" id="IPR036396">
    <property type="entry name" value="Cyt_P450_sf"/>
</dbReference>
<dbReference type="InterPro" id="IPR050479">
    <property type="entry name" value="CYP11_CYP27_families"/>
</dbReference>
<keyword evidence="3 8" id="KW-0349">Heme</keyword>
<comment type="similarity">
    <text evidence="2 9">Belongs to the cytochrome P450 family.</text>
</comment>
<feature type="binding site" description="axial binding residue" evidence="8">
    <location>
        <position position="475"/>
    </location>
    <ligand>
        <name>heme</name>
        <dbReference type="ChEBI" id="CHEBI:30413"/>
    </ligand>
    <ligandPart>
        <name>Fe</name>
        <dbReference type="ChEBI" id="CHEBI:18248"/>
    </ligandPart>
</feature>
<dbReference type="InterPro" id="IPR001128">
    <property type="entry name" value="Cyt_P450"/>
</dbReference>
<keyword evidence="4 8" id="KW-0479">Metal-binding</keyword>
<sequence length="528" mass="61163">MMPKIPRLSQFRSKCMSVSVTECPFASTISKNKTLLEQPTHNKKQESIRTSDEIPGPKGLYDVPFIGTALQFKPFSEHSIQNVFRLFTSYNKRYGPIVRARMGADHTVYLFDPDDIETVFRNDKKHPSRIELPLTKVHQKRTGTPLALGTLQEDEWRKRRRPLRNLVQRLQYISKYVPSLSTIADDFVDKLEDKEEFNNAFDQLMEFTSEGVGYLCFQRRLGHIDKTCSCSKSELLKHTTVYLKHLGEQFFRLPLYKLFRTPIYNSFANSYQFIYNFTKREIEHFKQISRDSQGNEQCSGGNEQCSGGNEQCSLIGSLLKDGTLSEAEICTSLVDIFVGGIDSTASAMTFLMFHLAQNPDKQERLYEEVKQFNDQEITSEILQQIPYLKACLKESFRLVYPVPGGTIRVLDKDIDIKGYRINQGTQVMLCYGTSCLNEQYIKYPESFIPERWLREEKDIVNPFIHLPFGYGPRNCLGQRFAEYQIYTLMIKIFGKYEVSFPSGKDSIPYRYTAFPLPTESVTFDIRKR</sequence>
<evidence type="ECO:0000256" key="1">
    <source>
        <dbReference type="ARBA" id="ARBA00001971"/>
    </source>
</evidence>
<dbReference type="InterPro" id="IPR017972">
    <property type="entry name" value="Cyt_P450_CS"/>
</dbReference>
<dbReference type="EMBL" id="VSWD01000014">
    <property type="protein sequence ID" value="KAK3082777.1"/>
    <property type="molecule type" value="Genomic_DNA"/>
</dbReference>
<dbReference type="Proteomes" id="UP001186944">
    <property type="component" value="Unassembled WGS sequence"/>
</dbReference>
<evidence type="ECO:0000256" key="5">
    <source>
        <dbReference type="ARBA" id="ARBA00023002"/>
    </source>
</evidence>
<keyword evidence="7 9" id="KW-0503">Monooxygenase</keyword>
<accession>A0AA88XTR9</accession>
<name>A0AA88XTR9_PINIB</name>
<gene>
    <name evidence="10" type="ORF">FSP39_005119</name>
</gene>
<dbReference type="SUPFAM" id="SSF48264">
    <property type="entry name" value="Cytochrome P450"/>
    <property type="match status" value="1"/>
</dbReference>
<protein>
    <recommendedName>
        <fullName evidence="12">Cytochrome P450</fullName>
    </recommendedName>
</protein>
<dbReference type="InterPro" id="IPR002401">
    <property type="entry name" value="Cyt_P450_E_grp-I"/>
</dbReference>
<dbReference type="GO" id="GO:0005506">
    <property type="term" value="F:iron ion binding"/>
    <property type="evidence" value="ECO:0007669"/>
    <property type="project" value="InterPro"/>
</dbReference>
<dbReference type="PRINTS" id="PR00463">
    <property type="entry name" value="EP450I"/>
</dbReference>
<evidence type="ECO:0008006" key="12">
    <source>
        <dbReference type="Google" id="ProtNLM"/>
    </source>
</evidence>
<dbReference type="CDD" id="cd11054">
    <property type="entry name" value="CYP24A1-like"/>
    <property type="match status" value="1"/>
</dbReference>
<proteinExistence type="inferred from homology"/>
<dbReference type="Pfam" id="PF00067">
    <property type="entry name" value="p450"/>
    <property type="match status" value="1"/>
</dbReference>
<dbReference type="GO" id="GO:0004497">
    <property type="term" value="F:monooxygenase activity"/>
    <property type="evidence" value="ECO:0007669"/>
    <property type="project" value="UniProtKB-KW"/>
</dbReference>
<dbReference type="GO" id="GO:0020037">
    <property type="term" value="F:heme binding"/>
    <property type="evidence" value="ECO:0007669"/>
    <property type="project" value="InterPro"/>
</dbReference>
<evidence type="ECO:0000256" key="2">
    <source>
        <dbReference type="ARBA" id="ARBA00010617"/>
    </source>
</evidence>
<dbReference type="PROSITE" id="PS00086">
    <property type="entry name" value="CYTOCHROME_P450"/>
    <property type="match status" value="1"/>
</dbReference>
<evidence type="ECO:0000256" key="4">
    <source>
        <dbReference type="ARBA" id="ARBA00022723"/>
    </source>
</evidence>
<comment type="caution">
    <text evidence="10">The sequence shown here is derived from an EMBL/GenBank/DDBJ whole genome shotgun (WGS) entry which is preliminary data.</text>
</comment>